<proteinExistence type="predicted"/>
<reference evidence="2" key="2">
    <citation type="submission" date="2019-01" db="EMBL/GenBank/DDBJ databases">
        <title>Genome sequence of Desulfonema ishimotonii strain Tokyo 01.</title>
        <authorList>
            <person name="Fukui M."/>
        </authorList>
    </citation>
    <scope>NUCLEOTIDE SEQUENCE [LARGE SCALE GENOMIC DNA]</scope>
    <source>
        <strain evidence="2">Tokyo 01</strain>
    </source>
</reference>
<keyword evidence="2" id="KW-1185">Reference proteome</keyword>
<reference evidence="2" key="1">
    <citation type="submission" date="2017-11" db="EMBL/GenBank/DDBJ databases">
        <authorList>
            <person name="Watanabe M."/>
            <person name="Kojima H."/>
        </authorList>
    </citation>
    <scope>NUCLEOTIDE SEQUENCE [LARGE SCALE GENOMIC DNA]</scope>
    <source>
        <strain evidence="2">Tokyo 01</strain>
    </source>
</reference>
<accession>A0A401FT67</accession>
<gene>
    <name evidence="1" type="ORF">DENIS_1103</name>
</gene>
<sequence length="160" mass="17441">MRKIGQMKAGWAGVGILMLFLFCMTGCSSLRSSGPVNSDTGGQNVSGVTPLYYDFKDVLVPGELKPVKKSSYIVQSHGLTAGILAFKGRVDRGALIAFFKENMIRDAWKTIGSFASSRTILLFEKENRWCVININEGDFSTHVEIGVVPMVSENVGGLMK</sequence>
<dbReference type="EMBL" id="BEXT01000001">
    <property type="protein sequence ID" value="GBC60158.1"/>
    <property type="molecule type" value="Genomic_DNA"/>
</dbReference>
<dbReference type="Proteomes" id="UP000288096">
    <property type="component" value="Unassembled WGS sequence"/>
</dbReference>
<name>A0A401FT67_9BACT</name>
<evidence type="ECO:0000313" key="2">
    <source>
        <dbReference type="Proteomes" id="UP000288096"/>
    </source>
</evidence>
<evidence type="ECO:0000313" key="1">
    <source>
        <dbReference type="EMBL" id="GBC60158.1"/>
    </source>
</evidence>
<organism evidence="1 2">
    <name type="scientific">Desulfonema ishimotonii</name>
    <dbReference type="NCBI Taxonomy" id="45657"/>
    <lineage>
        <taxon>Bacteria</taxon>
        <taxon>Pseudomonadati</taxon>
        <taxon>Thermodesulfobacteriota</taxon>
        <taxon>Desulfobacteria</taxon>
        <taxon>Desulfobacterales</taxon>
        <taxon>Desulfococcaceae</taxon>
        <taxon>Desulfonema</taxon>
    </lineage>
</organism>
<protein>
    <submittedName>
        <fullName evidence="1">Uncharacterized protein</fullName>
    </submittedName>
</protein>
<dbReference type="AlphaFoldDB" id="A0A401FT67"/>
<comment type="caution">
    <text evidence="1">The sequence shown here is derived from an EMBL/GenBank/DDBJ whole genome shotgun (WGS) entry which is preliminary data.</text>
</comment>